<accession>A0A127JXF9</accession>
<evidence type="ECO:0000313" key="3">
    <source>
        <dbReference type="Proteomes" id="UP000070433"/>
    </source>
</evidence>
<keyword evidence="3" id="KW-1185">Reference proteome</keyword>
<evidence type="ECO:0000313" key="2">
    <source>
        <dbReference type="EMBL" id="AMO24690.1"/>
    </source>
</evidence>
<dbReference type="EMBL" id="CP010951">
    <property type="protein sequence ID" value="AMO24690.1"/>
    <property type="molecule type" value="Genomic_DNA"/>
</dbReference>
<keyword evidence="1" id="KW-0812">Transmembrane</keyword>
<gene>
    <name evidence="2" type="ORF">UC35_19940</name>
</gene>
<dbReference type="Proteomes" id="UP000070433">
    <property type="component" value="Chromosome"/>
</dbReference>
<reference evidence="2 3" key="1">
    <citation type="journal article" date="2014" name="Int. J. Syst. Evol. Microbiol.">
        <title>Ramlibacter solisilvae sp. nov., isolated from forest soil, and emended description of the genus Ramlibacter.</title>
        <authorList>
            <person name="Lee H.J."/>
            <person name="Lee S.H."/>
            <person name="Lee S.S."/>
            <person name="Lee J.S."/>
            <person name="Kim Y."/>
            <person name="Kim S.C."/>
            <person name="Jeon C.O."/>
        </authorList>
    </citation>
    <scope>NUCLEOTIDE SEQUENCE [LARGE SCALE GENOMIC DNA]</scope>
    <source>
        <strain evidence="2 3">5-10</strain>
    </source>
</reference>
<organism evidence="2 3">
    <name type="scientific">Ramlibacter tataouinensis</name>
    <dbReference type="NCBI Taxonomy" id="94132"/>
    <lineage>
        <taxon>Bacteria</taxon>
        <taxon>Pseudomonadati</taxon>
        <taxon>Pseudomonadota</taxon>
        <taxon>Betaproteobacteria</taxon>
        <taxon>Burkholderiales</taxon>
        <taxon>Comamonadaceae</taxon>
        <taxon>Ramlibacter</taxon>
    </lineage>
</organism>
<dbReference type="AlphaFoldDB" id="A0A127JXF9"/>
<keyword evidence="1" id="KW-1133">Transmembrane helix</keyword>
<feature type="transmembrane region" description="Helical" evidence="1">
    <location>
        <begin position="6"/>
        <end position="26"/>
    </location>
</feature>
<sequence>MTSSDIAAWAQAIVGSVAIVVGAAVVRWQVKRGRRDLLVAEARRLDGLARLLVHLRDAAEEARAAKKKLQRFPLGHPAEPHARYVEVAHATANYPLENFEGEVAFEALLSARRVAREAEPLVNPEPELNVNPNFQATFEMYMRILNDQITLLRAEANRLIEGQLTRYTVEPSGIEKAEHAI</sequence>
<proteinExistence type="predicted"/>
<protein>
    <submittedName>
        <fullName evidence="2">Uncharacterized protein</fullName>
    </submittedName>
</protein>
<name>A0A127JXF9_9BURK</name>
<evidence type="ECO:0000256" key="1">
    <source>
        <dbReference type="SAM" id="Phobius"/>
    </source>
</evidence>
<keyword evidence="1" id="KW-0472">Membrane</keyword>